<dbReference type="Gene3D" id="1.10.10.10">
    <property type="entry name" value="Winged helix-like DNA-binding domain superfamily/Winged helix DNA-binding domain"/>
    <property type="match status" value="1"/>
</dbReference>
<reference evidence="1" key="1">
    <citation type="submission" date="2019-08" db="EMBL/GenBank/DDBJ databases">
        <authorList>
            <person name="Kucharzyk K."/>
            <person name="Murdoch R.W."/>
            <person name="Higgins S."/>
            <person name="Loffler F."/>
        </authorList>
    </citation>
    <scope>NUCLEOTIDE SEQUENCE</scope>
</reference>
<accession>A0A645FMM2</accession>
<name>A0A645FMM2_9ZZZZ</name>
<protein>
    <submittedName>
        <fullName evidence="1">Uncharacterized protein</fullName>
    </submittedName>
</protein>
<dbReference type="InterPro" id="IPR036388">
    <property type="entry name" value="WH-like_DNA-bd_sf"/>
</dbReference>
<proteinExistence type="predicted"/>
<gene>
    <name evidence="1" type="ORF">SDC9_160764</name>
</gene>
<dbReference type="SUPFAM" id="SSF46785">
    <property type="entry name" value="Winged helix' DNA-binding domain"/>
    <property type="match status" value="1"/>
</dbReference>
<organism evidence="1">
    <name type="scientific">bioreactor metagenome</name>
    <dbReference type="NCBI Taxonomy" id="1076179"/>
    <lineage>
        <taxon>unclassified sequences</taxon>
        <taxon>metagenomes</taxon>
        <taxon>ecological metagenomes</taxon>
    </lineage>
</organism>
<comment type="caution">
    <text evidence="1">The sequence shown here is derived from an EMBL/GenBank/DDBJ whole genome shotgun (WGS) entry which is preliminary data.</text>
</comment>
<dbReference type="InterPro" id="IPR036390">
    <property type="entry name" value="WH_DNA-bd_sf"/>
</dbReference>
<dbReference type="AlphaFoldDB" id="A0A645FMM2"/>
<evidence type="ECO:0000313" key="1">
    <source>
        <dbReference type="EMBL" id="MPN13443.1"/>
    </source>
</evidence>
<dbReference type="EMBL" id="VSSQ01059942">
    <property type="protein sequence ID" value="MPN13443.1"/>
    <property type="molecule type" value="Genomic_DNA"/>
</dbReference>
<sequence>MAVGTINWHLKRLIEKGYVKVSRVERRKLKYIITPEGIALRTRLTLDYIQNSFNLYRLVRERVIVALDELKQADYHQTRVEGAGDVAEICRLTCLEQNVSVTTDPKAPLLKIVGLKVFLEMEEDHREQ</sequence>